<feature type="region of interest" description="Disordered" evidence="1">
    <location>
        <begin position="103"/>
        <end position="143"/>
    </location>
</feature>
<evidence type="ECO:0000313" key="3">
    <source>
        <dbReference type="Proteomes" id="UP000028045"/>
    </source>
</evidence>
<evidence type="ECO:0000256" key="1">
    <source>
        <dbReference type="SAM" id="MobiDB-lite"/>
    </source>
</evidence>
<gene>
    <name evidence="2" type="ORF">S7711_11295</name>
</gene>
<name>A0A084BCL7_STACB</name>
<feature type="region of interest" description="Disordered" evidence="1">
    <location>
        <begin position="174"/>
        <end position="193"/>
    </location>
</feature>
<dbReference type="Proteomes" id="UP000028045">
    <property type="component" value="Unassembled WGS sequence"/>
</dbReference>
<reference evidence="2 3" key="1">
    <citation type="journal article" date="2014" name="BMC Genomics">
        <title>Comparative genome sequencing reveals chemotype-specific gene clusters in the toxigenic black mold Stachybotrys.</title>
        <authorList>
            <person name="Semeiks J."/>
            <person name="Borek D."/>
            <person name="Otwinowski Z."/>
            <person name="Grishin N.V."/>
        </authorList>
    </citation>
    <scope>NUCLEOTIDE SEQUENCE [LARGE SCALE GENOMIC DNA]</scope>
    <source>
        <strain evidence="3">CBS 109288 / IBT 7711</strain>
    </source>
</reference>
<protein>
    <submittedName>
        <fullName evidence="2">Uncharacterized protein</fullName>
    </submittedName>
</protein>
<organism evidence="2 3">
    <name type="scientific">Stachybotrys chartarum (strain CBS 109288 / IBT 7711)</name>
    <name type="common">Toxic black mold</name>
    <name type="synonym">Stilbospora chartarum</name>
    <dbReference type="NCBI Taxonomy" id="1280523"/>
    <lineage>
        <taxon>Eukaryota</taxon>
        <taxon>Fungi</taxon>
        <taxon>Dikarya</taxon>
        <taxon>Ascomycota</taxon>
        <taxon>Pezizomycotina</taxon>
        <taxon>Sordariomycetes</taxon>
        <taxon>Hypocreomycetidae</taxon>
        <taxon>Hypocreales</taxon>
        <taxon>Stachybotryaceae</taxon>
        <taxon>Stachybotrys</taxon>
    </lineage>
</organism>
<feature type="region of interest" description="Disordered" evidence="1">
    <location>
        <begin position="1"/>
        <end position="25"/>
    </location>
</feature>
<proteinExistence type="predicted"/>
<feature type="compositionally biased region" description="Polar residues" evidence="1">
    <location>
        <begin position="10"/>
        <end position="25"/>
    </location>
</feature>
<feature type="compositionally biased region" description="Polar residues" evidence="1">
    <location>
        <begin position="174"/>
        <end position="187"/>
    </location>
</feature>
<accession>A0A084BCL7</accession>
<keyword evidence="3" id="KW-1185">Reference proteome</keyword>
<dbReference type="HOGENOM" id="CLU_607168_0_0_1"/>
<feature type="compositionally biased region" description="Basic and acidic residues" evidence="1">
    <location>
        <begin position="273"/>
        <end position="285"/>
    </location>
</feature>
<evidence type="ECO:0000313" key="2">
    <source>
        <dbReference type="EMBL" id="KEY75296.1"/>
    </source>
</evidence>
<sequence>MTPSHREVLRQTSNPTQSTVDCSSSTRKIRDVSRCVRFTEPLVTLVFGEQPEDLADVVDEDHQHTGMSLLDVVGTEDAVVRPNKLSTTEALRLLSKKPLEYPDEWTTVNGQSDEDTREDERGTGANERGSENMGDAGKSDETDDTDIFMLEHVEKKSDEPPPKYLDEDIDETETQAPVRTDSASNPSEGLPIPCSMKSASSVFTRPLGPYKGGPLHFTPFSRRQLYYGLPTKTGDLSNAPSFSLIAYLETELAENNIPFDAYEGPNSLPTSPKEADGSRNEEHTVVDVTCRSKTREDTNDSVHLIAQPPTAMIADTYQNFVPPIGSISPNIISMQWPHSSPPMQQPATILEMQQAPITQSIHIGSAYISASYTAQPYQPDYQLLYYASSASPSIQGSIFSQPPALQHTAVLPAAPPKRCTAFEFVVLYVDRCLEMWVEGSWVEDDGRGGTK</sequence>
<feature type="region of interest" description="Disordered" evidence="1">
    <location>
        <begin position="265"/>
        <end position="285"/>
    </location>
</feature>
<dbReference type="AlphaFoldDB" id="A0A084BCL7"/>
<dbReference type="EMBL" id="KL647379">
    <property type="protein sequence ID" value="KEY75296.1"/>
    <property type="molecule type" value="Genomic_DNA"/>
</dbReference>